<keyword evidence="4" id="KW-1185">Reference proteome</keyword>
<dbReference type="STRING" id="51028.A0A0N4UTC7"/>
<accession>A0A0N4UTC7</accession>
<comment type="similarity">
    <text evidence="1">Belongs to the DNase II family.</text>
</comment>
<dbReference type="Proteomes" id="UP000274131">
    <property type="component" value="Unassembled WGS sequence"/>
</dbReference>
<dbReference type="InterPro" id="IPR004947">
    <property type="entry name" value="DNase_II"/>
</dbReference>
<evidence type="ECO:0000313" key="5">
    <source>
        <dbReference type="WBParaSite" id="EVEC_0000050601-mRNA-1"/>
    </source>
</evidence>
<evidence type="ECO:0000313" key="3">
    <source>
        <dbReference type="EMBL" id="VDD85199.1"/>
    </source>
</evidence>
<reference evidence="3 4" key="2">
    <citation type="submission" date="2018-10" db="EMBL/GenBank/DDBJ databases">
        <authorList>
            <consortium name="Pathogen Informatics"/>
        </authorList>
    </citation>
    <scope>NUCLEOTIDE SEQUENCE [LARGE SCALE GENOMIC DNA]</scope>
</reference>
<dbReference type="GO" id="GO:0004531">
    <property type="term" value="F:deoxyribonuclease II activity"/>
    <property type="evidence" value="ECO:0007669"/>
    <property type="project" value="InterPro"/>
</dbReference>
<dbReference type="WBParaSite" id="EVEC_0000050601-mRNA-1">
    <property type="protein sequence ID" value="EVEC_0000050601-mRNA-1"/>
    <property type="gene ID" value="EVEC_0000050601"/>
</dbReference>
<evidence type="ECO:0000256" key="1">
    <source>
        <dbReference type="ARBA" id="ARBA00007527"/>
    </source>
</evidence>
<proteinExistence type="inferred from homology"/>
<sequence>MAAEYPDVQNVLAKKSLPRSAKVYWIAQQLSSIAGFPFTVFGKHKKFNADLYADLVAPNTSCSYFTETWPNGAVNYPNTCNTTNKDIYNIVSIKIANITFPTTKDHSKWAVADLIKCGYVCIGDINRQYSQNKRAGDAACFQYNPLWNLYRNLIDDFEECPV</sequence>
<dbReference type="AlphaFoldDB" id="A0A0N4UTC7"/>
<evidence type="ECO:0000313" key="4">
    <source>
        <dbReference type="Proteomes" id="UP000274131"/>
    </source>
</evidence>
<protein>
    <submittedName>
        <fullName evidence="5">Deoxyribonuclease II</fullName>
    </submittedName>
</protein>
<dbReference type="OrthoDB" id="10261598at2759"/>
<keyword evidence="2" id="KW-0378">Hydrolase</keyword>
<name>A0A0N4UTC7_ENTVE</name>
<dbReference type="GO" id="GO:0006309">
    <property type="term" value="P:apoptotic DNA fragmentation"/>
    <property type="evidence" value="ECO:0007669"/>
    <property type="project" value="TreeGrafter"/>
</dbReference>
<organism evidence="5">
    <name type="scientific">Enterobius vermicularis</name>
    <name type="common">Human pinworm</name>
    <dbReference type="NCBI Taxonomy" id="51028"/>
    <lineage>
        <taxon>Eukaryota</taxon>
        <taxon>Metazoa</taxon>
        <taxon>Ecdysozoa</taxon>
        <taxon>Nematoda</taxon>
        <taxon>Chromadorea</taxon>
        <taxon>Rhabditida</taxon>
        <taxon>Spirurina</taxon>
        <taxon>Oxyuridomorpha</taxon>
        <taxon>Oxyuroidea</taxon>
        <taxon>Oxyuridae</taxon>
        <taxon>Enterobius</taxon>
    </lineage>
</organism>
<dbReference type="PANTHER" id="PTHR10858:SF30">
    <property type="entry name" value="CELL-DEATH-RELATED NUCLEASE 7"/>
    <property type="match status" value="1"/>
</dbReference>
<gene>
    <name evidence="3" type="ORF">EVEC_LOCUS342</name>
</gene>
<dbReference type="PANTHER" id="PTHR10858">
    <property type="entry name" value="DEOXYRIBONUCLEASE II"/>
    <property type="match status" value="1"/>
</dbReference>
<reference evidence="5" key="1">
    <citation type="submission" date="2017-02" db="UniProtKB">
        <authorList>
            <consortium name="WormBaseParasite"/>
        </authorList>
    </citation>
    <scope>IDENTIFICATION</scope>
</reference>
<dbReference type="Pfam" id="PF03265">
    <property type="entry name" value="DNase_II"/>
    <property type="match status" value="1"/>
</dbReference>
<evidence type="ECO:0000256" key="2">
    <source>
        <dbReference type="ARBA" id="ARBA00022801"/>
    </source>
</evidence>
<dbReference type="EMBL" id="UXUI01000347">
    <property type="protein sequence ID" value="VDD85199.1"/>
    <property type="molecule type" value="Genomic_DNA"/>
</dbReference>